<comment type="caution">
    <text evidence="3">The sequence shown here is derived from an EMBL/GenBank/DDBJ whole genome shotgun (WGS) entry which is preliminary data.</text>
</comment>
<dbReference type="InterPro" id="IPR019734">
    <property type="entry name" value="TPR_rpt"/>
</dbReference>
<feature type="signal peptide" evidence="2">
    <location>
        <begin position="1"/>
        <end position="19"/>
    </location>
</feature>
<keyword evidence="2" id="KW-0732">Signal</keyword>
<protein>
    <submittedName>
        <fullName evidence="3">Tetratricopeptide repeat protein</fullName>
    </submittedName>
</protein>
<name>A0ABY2QIN3_9SPHN</name>
<feature type="repeat" description="TPR" evidence="1">
    <location>
        <begin position="51"/>
        <end position="84"/>
    </location>
</feature>
<proteinExistence type="predicted"/>
<dbReference type="Proteomes" id="UP000308038">
    <property type="component" value="Unassembled WGS sequence"/>
</dbReference>
<evidence type="ECO:0000256" key="1">
    <source>
        <dbReference type="PROSITE-ProRule" id="PRU00339"/>
    </source>
</evidence>
<dbReference type="InterPro" id="IPR011990">
    <property type="entry name" value="TPR-like_helical_dom_sf"/>
</dbReference>
<dbReference type="SUPFAM" id="SSF48452">
    <property type="entry name" value="TPR-like"/>
    <property type="match status" value="1"/>
</dbReference>
<organism evidence="3 4">
    <name type="scientific">Sphingomonas olei</name>
    <dbReference type="NCBI Taxonomy" id="1886787"/>
    <lineage>
        <taxon>Bacteria</taxon>
        <taxon>Pseudomonadati</taxon>
        <taxon>Pseudomonadota</taxon>
        <taxon>Alphaproteobacteria</taxon>
        <taxon>Sphingomonadales</taxon>
        <taxon>Sphingomonadaceae</taxon>
        <taxon>Sphingomonas</taxon>
    </lineage>
</organism>
<evidence type="ECO:0000313" key="4">
    <source>
        <dbReference type="Proteomes" id="UP000308038"/>
    </source>
</evidence>
<dbReference type="EMBL" id="SSTI01000004">
    <property type="protein sequence ID" value="THG40582.1"/>
    <property type="molecule type" value="Genomic_DNA"/>
</dbReference>
<keyword evidence="4" id="KW-1185">Reference proteome</keyword>
<gene>
    <name evidence="3" type="ORF">E5988_07105</name>
</gene>
<evidence type="ECO:0000313" key="3">
    <source>
        <dbReference type="EMBL" id="THG40582.1"/>
    </source>
</evidence>
<evidence type="ECO:0000256" key="2">
    <source>
        <dbReference type="SAM" id="SignalP"/>
    </source>
</evidence>
<feature type="chain" id="PRO_5045699727" evidence="2">
    <location>
        <begin position="20"/>
        <end position="114"/>
    </location>
</feature>
<dbReference type="PROSITE" id="PS50005">
    <property type="entry name" value="TPR"/>
    <property type="match status" value="1"/>
</dbReference>
<reference evidence="3 4" key="1">
    <citation type="submission" date="2019-04" db="EMBL/GenBank/DDBJ databases">
        <title>Microbes associate with the intestines of laboratory mice.</title>
        <authorList>
            <person name="Navarre W."/>
            <person name="Wong E."/>
            <person name="Huang K.C."/>
            <person name="Tropini C."/>
            <person name="Ng K."/>
            <person name="Yu B."/>
        </authorList>
    </citation>
    <scope>NUCLEOTIDE SEQUENCE [LARGE SCALE GENOMIC DNA]</scope>
    <source>
        <strain evidence="3 4">NM83_B4-11</strain>
    </source>
</reference>
<dbReference type="Gene3D" id="1.25.40.10">
    <property type="entry name" value="Tetratricopeptide repeat domain"/>
    <property type="match status" value="1"/>
</dbReference>
<sequence>MRVVYLLALAGCLASPALARDRTGFKAIEARDYAAAEKVLLNERRIFPSRPELMINLGTVYARTGRLAEAEGLYRAALDAEAVEMALPDGALATSHDVARRGLRSLAPTTLAVR</sequence>
<accession>A0ABY2QIN3</accession>
<dbReference type="RefSeq" id="WP_046410679.1">
    <property type="nucleotide sequence ID" value="NZ_SSTI01000004.1"/>
</dbReference>
<keyword evidence="1" id="KW-0802">TPR repeat</keyword>